<dbReference type="EMBL" id="SDIL01000163">
    <property type="protein sequence ID" value="RXK35030.1"/>
    <property type="molecule type" value="Genomic_DNA"/>
</dbReference>
<dbReference type="Proteomes" id="UP000289152">
    <property type="component" value="Unassembled WGS sequence"/>
</dbReference>
<reference evidence="1 2" key="1">
    <citation type="submission" date="2016-06" db="EMBL/GenBank/DDBJ databases">
        <title>Evolution of pathogenesis and genome organization in the Tremellales.</title>
        <authorList>
            <person name="Cuomo C."/>
            <person name="Litvintseva A."/>
            <person name="Heitman J."/>
            <person name="Chen Y."/>
            <person name="Sun S."/>
            <person name="Springer D."/>
            <person name="Dromer F."/>
            <person name="Young S."/>
            <person name="Zeng Q."/>
            <person name="Chapman S."/>
            <person name="Gujja S."/>
            <person name="Saif S."/>
            <person name="Birren B."/>
        </authorList>
    </citation>
    <scope>NUCLEOTIDE SEQUENCE [LARGE SCALE GENOMIC DNA]</scope>
    <source>
        <strain evidence="1 2">ATCC 28783</strain>
    </source>
</reference>
<organism evidence="1 2">
    <name type="scientific">Tremella mesenterica</name>
    <name type="common">Jelly fungus</name>
    <dbReference type="NCBI Taxonomy" id="5217"/>
    <lineage>
        <taxon>Eukaryota</taxon>
        <taxon>Fungi</taxon>
        <taxon>Dikarya</taxon>
        <taxon>Basidiomycota</taxon>
        <taxon>Agaricomycotina</taxon>
        <taxon>Tremellomycetes</taxon>
        <taxon>Tremellales</taxon>
        <taxon>Tremellaceae</taxon>
        <taxon>Tremella</taxon>
    </lineage>
</organism>
<comment type="caution">
    <text evidence="1">The sequence shown here is derived from an EMBL/GenBank/DDBJ whole genome shotgun (WGS) entry which is preliminary data.</text>
</comment>
<dbReference type="VEuPathDB" id="FungiDB:TREMEDRAFT_64112"/>
<sequence length="465" mass="52307">MSASSKTLQTPIWCDNDGLGVEKSHHDSYDTINWTLDSLNKEEQVDRPWKCPAWPSTTSLIFGATEETHDPGEEGRVDQITQDIHSSDYGVLDFGTFEQNAFSSNIPGIRFHHVPNGFTGTPGEDVLVLTSHIVASGWGDPCFRSDIQLLYCPQSDSKSPHNLSHVETTCMRILGEVMFSRHYSLKRVGEEISLYFPRLRCTVVTTLELQKTLYNGRGRLILEDSSLKLVSVDSPEYQSGFDESDTESTLVNDGCDGDLFFFSNCSEKLFLNKTPGVSCRMIPDVFDSESETLRSVIVITGRWIPQDEQSMMTGRVVSNCLRTKGWSKFRQSQIASCIQRKYGASRSQLQLEINYFPSMIDSEFKPEILKTIQQFIQSTIRVDALEGWEPDDISHTLAARLQKELNRETTSTNVEDLVLSVNWNEMREAVKKKRCSIINGAIVLTRGDDGLDSIDGMSEASDMDI</sequence>
<accession>A0A4V1M2Y9</accession>
<proteinExistence type="predicted"/>
<name>A0A4V1M2Y9_TREME</name>
<evidence type="ECO:0000313" key="2">
    <source>
        <dbReference type="Proteomes" id="UP000289152"/>
    </source>
</evidence>
<dbReference type="InParanoid" id="A0A4V1M2Y9"/>
<protein>
    <submittedName>
        <fullName evidence="1">Uncharacterized protein</fullName>
    </submittedName>
</protein>
<gene>
    <name evidence="1" type="ORF">M231_07708</name>
</gene>
<dbReference type="AlphaFoldDB" id="A0A4V1M2Y9"/>
<evidence type="ECO:0000313" key="1">
    <source>
        <dbReference type="EMBL" id="RXK35030.1"/>
    </source>
</evidence>
<keyword evidence="2" id="KW-1185">Reference proteome</keyword>